<protein>
    <submittedName>
        <fullName evidence="8">Flagellar biosynthesis protein FlhA</fullName>
    </submittedName>
</protein>
<accession>A0A2T3KMY3</accession>
<evidence type="ECO:0000256" key="1">
    <source>
        <dbReference type="ARBA" id="ARBA00004651"/>
    </source>
</evidence>
<dbReference type="PANTHER" id="PTHR30161">
    <property type="entry name" value="FLAGELLAR EXPORT PROTEIN, MEMBRANE FLHA SUBUNIT-RELATED"/>
    <property type="match status" value="1"/>
</dbReference>
<evidence type="ECO:0000256" key="5">
    <source>
        <dbReference type="ARBA" id="ARBA00022989"/>
    </source>
</evidence>
<reference evidence="8 9" key="1">
    <citation type="submission" date="2018-01" db="EMBL/GenBank/DDBJ databases">
        <title>Whole genome sequencing of Histamine producing bacteria.</title>
        <authorList>
            <person name="Butler K."/>
        </authorList>
    </citation>
    <scope>NUCLEOTIDE SEQUENCE [LARGE SCALE GENOMIC DNA]</scope>
    <source>
        <strain evidence="8 9">FS-7.2</strain>
    </source>
</reference>
<dbReference type="InterPro" id="IPR042194">
    <property type="entry name" value="FHIPEP_1"/>
</dbReference>
<gene>
    <name evidence="8" type="ORF">C9J27_03540</name>
</gene>
<evidence type="ECO:0000256" key="7">
    <source>
        <dbReference type="SAM" id="Phobius"/>
    </source>
</evidence>
<comment type="subcellular location">
    <subcellularLocation>
        <location evidence="1">Cell membrane</location>
        <topology evidence="1">Multi-pass membrane protein</topology>
    </subcellularLocation>
</comment>
<dbReference type="EMBL" id="PYNF01000002">
    <property type="protein sequence ID" value="PSV01105.1"/>
    <property type="molecule type" value="Genomic_DNA"/>
</dbReference>
<feature type="transmembrane region" description="Helical" evidence="7">
    <location>
        <begin position="237"/>
        <end position="256"/>
    </location>
</feature>
<dbReference type="AlphaFoldDB" id="A0A2T3KMY3"/>
<evidence type="ECO:0000256" key="4">
    <source>
        <dbReference type="ARBA" id="ARBA00022692"/>
    </source>
</evidence>
<keyword evidence="4 7" id="KW-0812">Transmembrane</keyword>
<dbReference type="InterPro" id="IPR001712">
    <property type="entry name" value="T3SS_FHIPEP"/>
</dbReference>
<dbReference type="GO" id="GO:0005886">
    <property type="term" value="C:plasma membrane"/>
    <property type="evidence" value="ECO:0007669"/>
    <property type="project" value="UniProtKB-SubCell"/>
</dbReference>
<dbReference type="Proteomes" id="UP000241426">
    <property type="component" value="Unassembled WGS sequence"/>
</dbReference>
<feature type="transmembrane region" description="Helical" evidence="7">
    <location>
        <begin position="9"/>
        <end position="27"/>
    </location>
</feature>
<dbReference type="InterPro" id="IPR042193">
    <property type="entry name" value="FHIPEP_3"/>
</dbReference>
<feature type="transmembrane region" description="Helical" evidence="7">
    <location>
        <begin position="282"/>
        <end position="308"/>
    </location>
</feature>
<proteinExistence type="inferred from homology"/>
<keyword evidence="8" id="KW-0966">Cell projection</keyword>
<dbReference type="PANTHER" id="PTHR30161:SF1">
    <property type="entry name" value="FLAGELLAR BIOSYNTHESIS PROTEIN FLHA-RELATED"/>
    <property type="match status" value="1"/>
</dbReference>
<feature type="transmembrane region" description="Helical" evidence="7">
    <location>
        <begin position="104"/>
        <end position="128"/>
    </location>
</feature>
<dbReference type="Gene3D" id="3.40.30.60">
    <property type="entry name" value="FHIPEP family, domain 1"/>
    <property type="match status" value="1"/>
</dbReference>
<dbReference type="InterPro" id="IPR042196">
    <property type="entry name" value="FHIPEP_4"/>
</dbReference>
<evidence type="ECO:0000313" key="9">
    <source>
        <dbReference type="Proteomes" id="UP000241426"/>
    </source>
</evidence>
<evidence type="ECO:0000256" key="6">
    <source>
        <dbReference type="ARBA" id="ARBA00023136"/>
    </source>
</evidence>
<keyword evidence="3" id="KW-1003">Cell membrane</keyword>
<evidence type="ECO:0000256" key="2">
    <source>
        <dbReference type="ARBA" id="ARBA00008835"/>
    </source>
</evidence>
<dbReference type="GO" id="GO:0044780">
    <property type="term" value="P:bacterial-type flagellum assembly"/>
    <property type="evidence" value="ECO:0007669"/>
    <property type="project" value="TreeGrafter"/>
</dbReference>
<evidence type="ECO:0000313" key="8">
    <source>
        <dbReference type="EMBL" id="PSV01105.1"/>
    </source>
</evidence>
<organism evidence="8 9">
    <name type="scientific">Photobacterium kishitanii</name>
    <dbReference type="NCBI Taxonomy" id="318456"/>
    <lineage>
        <taxon>Bacteria</taxon>
        <taxon>Pseudomonadati</taxon>
        <taxon>Pseudomonadota</taxon>
        <taxon>Gammaproteobacteria</taxon>
        <taxon>Vibrionales</taxon>
        <taxon>Vibrionaceae</taxon>
        <taxon>Photobacterium</taxon>
    </lineage>
</organism>
<feature type="transmembrane region" description="Helical" evidence="7">
    <location>
        <begin position="197"/>
        <end position="217"/>
    </location>
</feature>
<keyword evidence="6 7" id="KW-0472">Membrane</keyword>
<dbReference type="GO" id="GO:0009306">
    <property type="term" value="P:protein secretion"/>
    <property type="evidence" value="ECO:0007669"/>
    <property type="project" value="InterPro"/>
</dbReference>
<keyword evidence="8" id="KW-0282">Flagellum</keyword>
<feature type="transmembrane region" description="Helical" evidence="7">
    <location>
        <begin position="33"/>
        <end position="52"/>
    </location>
</feature>
<keyword evidence="8" id="KW-0969">Cilium</keyword>
<feature type="transmembrane region" description="Helical" evidence="7">
    <location>
        <begin position="64"/>
        <end position="84"/>
    </location>
</feature>
<evidence type="ECO:0000256" key="3">
    <source>
        <dbReference type="ARBA" id="ARBA00022475"/>
    </source>
</evidence>
<dbReference type="RefSeq" id="WP_107288832.1">
    <property type="nucleotide sequence ID" value="NZ_PYNF01000002.1"/>
</dbReference>
<name>A0A2T3KMY3_9GAMM</name>
<dbReference type="PIRSF" id="PIRSF005419">
    <property type="entry name" value="FlhA"/>
    <property type="match status" value="1"/>
</dbReference>
<dbReference type="Gene3D" id="3.40.50.12790">
    <property type="entry name" value="FHIPEP family, domain 4"/>
    <property type="match status" value="1"/>
</dbReference>
<comment type="caution">
    <text evidence="8">The sequence shown here is derived from an EMBL/GenBank/DDBJ whole genome shotgun (WGS) entry which is preliminary data.</text>
</comment>
<sequence length="688" mass="74634">MSNNKMKGIQIPILAMLILGMMVVPLPPAILDILFVVNICVALTVLMAATIAKKPLDFSSFPTVLLISTIMRLGLNVASTRIILMHGHDGGDASGMVIKAFGDFAMGGNFVVGIIVFAVLFIISIMVVTKGSERVSEVVARFTLDAMPGKQMAIDADLAAGAITQEEATEKRALQAQEAQFFGSMDGASKFVKGDSIAGVLILAINIIGGIAIGSLQQGMPLSKAVSCYTVLSIGDGLVAILPSIIMALAMAVMITKINDSKDLSSTITTQLFKNYPIVRNVGMMIFAIGLIPAMPNVLFLSVGSIILCYAYQLGKKLTTEEVPRDIEDANPKAAVVENKDVSVDDVSEFDVLSLELGFGLNSLMKNSQDDLQSALNGVRKTVSNEFGIMVPGVHFKNNAELEQNKYSIVIQGVEVAHGEVYPGLSFAMDYEDNLPPLEMGKPSFDPVDGIKGYWILEDNVVEAGVMGYEVVSSTSVISNHFRTMLERNLPSLIDIDSLQLIIDKISRTKSKLVSTVITSDAHLVNLYSVIKELLDERVPVNQMGIILEAMAELQGVSGLTQDSMLRFVRGKLSKWIIKSIRDTFGMESDAELFLITLEQDLANVLMKSIISTGVLTIDSDIRARILEQVKEKCEMMDSMEMPTIILAQETIRKELFNLLNGNGHDLYVLSPDELPKKGKVKVAAQID</sequence>
<comment type="similarity">
    <text evidence="2">Belongs to the FHIPEP (flagella/HR/invasion proteins export pore) family.</text>
</comment>
<dbReference type="PRINTS" id="PR00949">
    <property type="entry name" value="TYPE3IMAPROT"/>
</dbReference>
<dbReference type="Gene3D" id="1.10.8.540">
    <property type="entry name" value="FHIPEP family, domain 3"/>
    <property type="match status" value="1"/>
</dbReference>
<keyword evidence="5 7" id="KW-1133">Transmembrane helix</keyword>
<dbReference type="Pfam" id="PF00771">
    <property type="entry name" value="FHIPEP"/>
    <property type="match status" value="1"/>
</dbReference>